<feature type="domain" description="Phasin" evidence="1">
    <location>
        <begin position="18"/>
        <end position="109"/>
    </location>
</feature>
<comment type="caution">
    <text evidence="2">The sequence shown here is derived from an EMBL/GenBank/DDBJ whole genome shotgun (WGS) entry which is preliminary data.</text>
</comment>
<dbReference type="AlphaFoldDB" id="A0ABD4KY82"/>
<evidence type="ECO:0000259" key="1">
    <source>
        <dbReference type="Pfam" id="PF09361"/>
    </source>
</evidence>
<gene>
    <name evidence="2" type="ORF">I7V36_04780</name>
</gene>
<dbReference type="EMBL" id="JAEDAF010000003">
    <property type="protein sequence ID" value="MBH8579405.1"/>
    <property type="molecule type" value="Genomic_DNA"/>
</dbReference>
<organism evidence="2 3">
    <name type="scientific">Bisbaumannia pacifica</name>
    <dbReference type="NCBI Taxonomy" id="77098"/>
    <lineage>
        <taxon>Bacteria</taxon>
        <taxon>Pseudomonadati</taxon>
        <taxon>Pseudomonadota</taxon>
        <taxon>Gammaproteobacteria</taxon>
        <taxon>Oceanospirillales</taxon>
        <taxon>Halomonadaceae</taxon>
        <taxon>Bisbaumannia</taxon>
    </lineage>
</organism>
<evidence type="ECO:0000313" key="3">
    <source>
        <dbReference type="Proteomes" id="UP000651738"/>
    </source>
</evidence>
<dbReference type="RefSeq" id="WP_198057173.1">
    <property type="nucleotide sequence ID" value="NZ_JAEDAF010000003.1"/>
</dbReference>
<dbReference type="InterPro" id="IPR018968">
    <property type="entry name" value="Phasin"/>
</dbReference>
<sequence>MSTSSFDQAAQQFDSLFFGPARAYAALSLDYTEKLVAAQFDAVKAYSELSLTQARAVLDVKDADGLRSYVEGQQKVAKDLSERLKGDAEKVVAMNQEFLQEGQKLVEESVKSASKASASKASATSAKAAAK</sequence>
<dbReference type="Pfam" id="PF09361">
    <property type="entry name" value="Phasin_2"/>
    <property type="match status" value="1"/>
</dbReference>
<name>A0ABD4KY82_9GAMM</name>
<dbReference type="Proteomes" id="UP000651738">
    <property type="component" value="Unassembled WGS sequence"/>
</dbReference>
<protein>
    <submittedName>
        <fullName evidence="2">Phasin family protein</fullName>
    </submittedName>
</protein>
<proteinExistence type="predicted"/>
<accession>A0ABD4KY82</accession>
<evidence type="ECO:0000313" key="2">
    <source>
        <dbReference type="EMBL" id="MBH8579405.1"/>
    </source>
</evidence>
<reference evidence="2 3" key="1">
    <citation type="submission" date="2020-12" db="EMBL/GenBank/DDBJ databases">
        <title>Draft genome sequence of Halomonas pacifica strain CARE-V15.</title>
        <authorList>
            <person name="Vignesh N."/>
            <person name="Thabitha A."/>
            <person name="Saravanan R."/>
            <person name="Manigandan V."/>
        </authorList>
    </citation>
    <scope>NUCLEOTIDE SEQUENCE [LARGE SCALE GENOMIC DNA]</scope>
    <source>
        <strain evidence="2 3">CARE-V15</strain>
    </source>
</reference>